<dbReference type="OrthoDB" id="47007at2759"/>
<dbReference type="AlphaFoldDB" id="A0A7C8MQK3"/>
<evidence type="ECO:0000259" key="1">
    <source>
        <dbReference type="Pfam" id="PF06985"/>
    </source>
</evidence>
<dbReference type="InterPro" id="IPR010730">
    <property type="entry name" value="HET"/>
</dbReference>
<dbReference type="Pfam" id="PF06985">
    <property type="entry name" value="HET"/>
    <property type="match status" value="1"/>
</dbReference>
<proteinExistence type="predicted"/>
<dbReference type="PANTHER" id="PTHR33112">
    <property type="entry name" value="DOMAIN PROTEIN, PUTATIVE-RELATED"/>
    <property type="match status" value="1"/>
</dbReference>
<evidence type="ECO:0000313" key="2">
    <source>
        <dbReference type="EMBL" id="KAF2971192.1"/>
    </source>
</evidence>
<name>A0A7C8MQK3_9PEZI</name>
<reference evidence="2 3" key="1">
    <citation type="submission" date="2019-12" db="EMBL/GenBank/DDBJ databases">
        <title>Draft genome sequence of the ascomycete Xylaria multiplex DSM 110363.</title>
        <authorList>
            <person name="Buettner E."/>
            <person name="Kellner H."/>
        </authorList>
    </citation>
    <scope>NUCLEOTIDE SEQUENCE [LARGE SCALE GENOMIC DNA]</scope>
    <source>
        <strain evidence="2 3">DSM 110363</strain>
    </source>
</reference>
<protein>
    <recommendedName>
        <fullName evidence="1">Heterokaryon incompatibility domain-containing protein</fullName>
    </recommendedName>
</protein>
<dbReference type="InParanoid" id="A0A7C8MQK3"/>
<dbReference type="EMBL" id="WUBL01000015">
    <property type="protein sequence ID" value="KAF2971192.1"/>
    <property type="molecule type" value="Genomic_DNA"/>
</dbReference>
<gene>
    <name evidence="2" type="ORF">GQX73_g2406</name>
</gene>
<comment type="caution">
    <text evidence="2">The sequence shown here is derived from an EMBL/GenBank/DDBJ whole genome shotgun (WGS) entry which is preliminary data.</text>
</comment>
<sequence>MAFCDKCLALDLKSAIRRLQHTKGSGRPDDDESGWMYGWHQRPALVYESSAATRCALCRFITQGWQEYRETSISNSIHEGLLEENYQFEDLHASITSLTAYQSAEVDTVVLRLERANDGRQKWSYALRVACRPLQREDWDWQIHPELFAELKIATRAEHLQSLETLLDVLEMDTTVHPQPTSVPSLDVVRGWLETCVKGHEACNRHEGSVFMPSRFLDVANPNRMDLAFLMIRGEDVAADLRYVALSHCWGKTKTIVTTKSAVNEHRNGIDVRILPRTFQDAIEIVRSLGLRYVWIDSLCIIQDDAYDWEAEAARMADVYRNAYLVLGAARADSDIAGFLDNRSLPANSTELGAFQITLLPPLLKRWTHGADIITSEPLSSRAWCLQERCLARRMIHYGNLQTSWECAELRASEDGDAIFEEGDQLSRILQTANAGISVFGDVVRSTWNSDVAPRRRDSVLKYSDWCRLVSQYSARDITKDTDRLPALLGIASALKAITRDDYMYGTWRGGLLEGLAWCSSTKNGLSRPENSDAPSWSWAAVKGVVDFPIYSWYEYCESQRQKALIAIAKPTIQVASPGVIKLKAPIMRVTSWQSIQAPLKTPDDPASDLRESLVTDTLFKLDYRQRGDPADCTWLLQGAFDIMQDRDFSNGELHIVFLTRLAYVEGNRVYEHILGLVIKNNSPNSSYKRVGFVDGWIRETSNPLSSTIEMPARLFTEVDEPKCPPRRISCLLDSVTTEIILI</sequence>
<accession>A0A7C8MQK3</accession>
<keyword evidence="3" id="KW-1185">Reference proteome</keyword>
<organism evidence="2 3">
    <name type="scientific">Xylaria multiplex</name>
    <dbReference type="NCBI Taxonomy" id="323545"/>
    <lineage>
        <taxon>Eukaryota</taxon>
        <taxon>Fungi</taxon>
        <taxon>Dikarya</taxon>
        <taxon>Ascomycota</taxon>
        <taxon>Pezizomycotina</taxon>
        <taxon>Sordariomycetes</taxon>
        <taxon>Xylariomycetidae</taxon>
        <taxon>Xylariales</taxon>
        <taxon>Xylariaceae</taxon>
        <taxon>Xylaria</taxon>
    </lineage>
</organism>
<dbReference type="Proteomes" id="UP000481858">
    <property type="component" value="Unassembled WGS sequence"/>
</dbReference>
<dbReference type="PANTHER" id="PTHR33112:SF16">
    <property type="entry name" value="HETEROKARYON INCOMPATIBILITY DOMAIN-CONTAINING PROTEIN"/>
    <property type="match status" value="1"/>
</dbReference>
<evidence type="ECO:0000313" key="3">
    <source>
        <dbReference type="Proteomes" id="UP000481858"/>
    </source>
</evidence>
<feature type="domain" description="Heterokaryon incompatibility" evidence="1">
    <location>
        <begin position="243"/>
        <end position="388"/>
    </location>
</feature>